<dbReference type="OrthoDB" id="43654at2759"/>
<dbReference type="Gene3D" id="3.20.20.80">
    <property type="entry name" value="Glycosidases"/>
    <property type="match status" value="1"/>
</dbReference>
<dbReference type="InterPro" id="IPR053183">
    <property type="entry name" value="ASL1"/>
</dbReference>
<keyword evidence="1" id="KW-0732">Signal</keyword>
<organism evidence="3 4">
    <name type="scientific">Mytilus coruscus</name>
    <name type="common">Sea mussel</name>
    <dbReference type="NCBI Taxonomy" id="42192"/>
    <lineage>
        <taxon>Eukaryota</taxon>
        <taxon>Metazoa</taxon>
        <taxon>Spiralia</taxon>
        <taxon>Lophotrochozoa</taxon>
        <taxon>Mollusca</taxon>
        <taxon>Bivalvia</taxon>
        <taxon>Autobranchia</taxon>
        <taxon>Pteriomorphia</taxon>
        <taxon>Mytilida</taxon>
        <taxon>Mytiloidea</taxon>
        <taxon>Mytilidae</taxon>
        <taxon>Mytilinae</taxon>
        <taxon>Mytilus</taxon>
    </lineage>
</organism>
<sequence>MRRIIVVAVMLAMLAVTDGSNKKGIGIAGADTYICGDEQAFSTAHWWYDWRIRPIEHRLKNCTNKPKPGYVPLVWGHGQWANTKFNLTDDIHYILGFNEPNHPEQVNMTPYTASKHWKAIQNKAHGKVLVSPAAAPCGHCQYDTIGWLDEFFRNCTGCRVDHIATHAYWCNADKIMSFLKQIWDRFHKPIWLTEFACMKTHSVNVQLQFMREILPRLEAAPFVFRYAWFVSRWPGDGFVTSSASLLHQHSPTLTTLGHYYNNFIH</sequence>
<dbReference type="InterPro" id="IPR024655">
    <property type="entry name" value="Asl1_glyco_hydro_catalytic"/>
</dbReference>
<protein>
    <recommendedName>
        <fullName evidence="2">Asl1-like glycosyl hydrolase catalytic domain-containing protein</fullName>
    </recommendedName>
</protein>
<dbReference type="AlphaFoldDB" id="A0A6J8E1P2"/>
<reference evidence="3 4" key="1">
    <citation type="submission" date="2020-06" db="EMBL/GenBank/DDBJ databases">
        <authorList>
            <person name="Li R."/>
            <person name="Bekaert M."/>
        </authorList>
    </citation>
    <scope>NUCLEOTIDE SEQUENCE [LARGE SCALE GENOMIC DNA]</scope>
    <source>
        <strain evidence="4">wild</strain>
    </source>
</reference>
<evidence type="ECO:0000313" key="3">
    <source>
        <dbReference type="EMBL" id="CAC5414370.1"/>
    </source>
</evidence>
<name>A0A6J8E1P2_MYTCO</name>
<feature type="domain" description="Asl1-like glycosyl hydrolase catalytic" evidence="2">
    <location>
        <begin position="38"/>
        <end position="260"/>
    </location>
</feature>
<feature type="signal peptide" evidence="1">
    <location>
        <begin position="1"/>
        <end position="19"/>
    </location>
</feature>
<dbReference type="PANTHER" id="PTHR34154:SF3">
    <property type="entry name" value="ALKALI-SENSITIVE LINKAGE PROTEIN 1"/>
    <property type="match status" value="1"/>
</dbReference>
<dbReference type="Pfam" id="PF11790">
    <property type="entry name" value="Glyco_hydro_cc"/>
    <property type="match status" value="1"/>
</dbReference>
<evidence type="ECO:0000256" key="1">
    <source>
        <dbReference type="SAM" id="SignalP"/>
    </source>
</evidence>
<gene>
    <name evidence="3" type="ORF">MCOR_47188</name>
</gene>
<keyword evidence="4" id="KW-1185">Reference proteome</keyword>
<dbReference type="EMBL" id="CACVKT020008341">
    <property type="protein sequence ID" value="CAC5414370.1"/>
    <property type="molecule type" value="Genomic_DNA"/>
</dbReference>
<dbReference type="SUPFAM" id="SSF51445">
    <property type="entry name" value="(Trans)glycosidases"/>
    <property type="match status" value="1"/>
</dbReference>
<feature type="chain" id="PRO_5026811592" description="Asl1-like glycosyl hydrolase catalytic domain-containing protein" evidence="1">
    <location>
        <begin position="20"/>
        <end position="265"/>
    </location>
</feature>
<dbReference type="Proteomes" id="UP000507470">
    <property type="component" value="Unassembled WGS sequence"/>
</dbReference>
<accession>A0A6J8E1P2</accession>
<proteinExistence type="predicted"/>
<evidence type="ECO:0000313" key="4">
    <source>
        <dbReference type="Proteomes" id="UP000507470"/>
    </source>
</evidence>
<dbReference type="InterPro" id="IPR017853">
    <property type="entry name" value="GH"/>
</dbReference>
<dbReference type="PANTHER" id="PTHR34154">
    <property type="entry name" value="ALKALI-SENSITIVE LINKAGE PROTEIN 1"/>
    <property type="match status" value="1"/>
</dbReference>
<evidence type="ECO:0000259" key="2">
    <source>
        <dbReference type="Pfam" id="PF11790"/>
    </source>
</evidence>